<dbReference type="PANTHER" id="PTHR11092">
    <property type="entry name" value="SUGAR NUCLEOTIDE EPIMERASE RELATED"/>
    <property type="match status" value="1"/>
</dbReference>
<dbReference type="RefSeq" id="WP_073355943.1">
    <property type="nucleotide sequence ID" value="NZ_FQUZ01000013.1"/>
</dbReference>
<evidence type="ECO:0000259" key="3">
    <source>
        <dbReference type="Pfam" id="PF08338"/>
    </source>
</evidence>
<feature type="domain" description="DUF1731" evidence="3">
    <location>
        <begin position="257"/>
        <end position="302"/>
    </location>
</feature>
<evidence type="ECO:0000259" key="2">
    <source>
        <dbReference type="Pfam" id="PF01370"/>
    </source>
</evidence>
<sequence length="304" mass="32890">MRVILTGGSGFLGQALTRRLLAQGAQVAWLSHRPAAVGQGAPAGVSVRGYADLQPDEAWDAVVNLAGAPIADRRWSDARKQLLLDSRLHPTQALLDWLLVARRKPRVLLSGSATGWYGNQGDAVLDEDSGFHDEFAHQLCARWERLAWRAQMDAGVPVVLLRTGVVLHPSGGMLARLSLPFRLGLGGRLGSGTQYMSWIALDDWVRAVGWLLQAHLGGSVGKAWSGPVNLTALQPVTNAEFTRAYAASLKRPAVLAVPAPVLRWGLGEMATLLLDGQRVVPRRLEAAGFSFRHATLEQALRQTE</sequence>
<name>A0A1M4Z114_9BURK</name>
<dbReference type="Pfam" id="PF08338">
    <property type="entry name" value="DUF1731"/>
    <property type="match status" value="1"/>
</dbReference>
<dbReference type="InterPro" id="IPR036291">
    <property type="entry name" value="NAD(P)-bd_dom_sf"/>
</dbReference>
<evidence type="ECO:0000313" key="5">
    <source>
        <dbReference type="Proteomes" id="UP000184327"/>
    </source>
</evidence>
<dbReference type="Pfam" id="PF01370">
    <property type="entry name" value="Epimerase"/>
    <property type="match status" value="1"/>
</dbReference>
<dbReference type="InterPro" id="IPR013549">
    <property type="entry name" value="DUF1731"/>
</dbReference>
<accession>A0A1M4Z114</accession>
<proteinExistence type="inferred from homology"/>
<dbReference type="OrthoDB" id="9801773at2"/>
<dbReference type="AlphaFoldDB" id="A0A1M4Z114"/>
<dbReference type="NCBIfam" id="TIGR01777">
    <property type="entry name" value="yfcH"/>
    <property type="match status" value="1"/>
</dbReference>
<dbReference type="STRING" id="1122156.SAMN02745117_01355"/>
<evidence type="ECO:0000313" key="4">
    <source>
        <dbReference type="EMBL" id="SHF11744.1"/>
    </source>
</evidence>
<evidence type="ECO:0008006" key="6">
    <source>
        <dbReference type="Google" id="ProtNLM"/>
    </source>
</evidence>
<dbReference type="Proteomes" id="UP000184327">
    <property type="component" value="Unassembled WGS sequence"/>
</dbReference>
<comment type="similarity">
    <text evidence="1">Belongs to the NAD(P)-dependent epimerase/dehydratase family. SDR39U1 subfamily.</text>
</comment>
<dbReference type="SUPFAM" id="SSF51735">
    <property type="entry name" value="NAD(P)-binding Rossmann-fold domains"/>
    <property type="match status" value="1"/>
</dbReference>
<dbReference type="PANTHER" id="PTHR11092:SF0">
    <property type="entry name" value="EPIMERASE FAMILY PROTEIN SDR39U1"/>
    <property type="match status" value="1"/>
</dbReference>
<dbReference type="EMBL" id="FQUZ01000013">
    <property type="protein sequence ID" value="SHF11744.1"/>
    <property type="molecule type" value="Genomic_DNA"/>
</dbReference>
<organism evidence="4 5">
    <name type="scientific">Lampropedia hyalina DSM 16112</name>
    <dbReference type="NCBI Taxonomy" id="1122156"/>
    <lineage>
        <taxon>Bacteria</taxon>
        <taxon>Pseudomonadati</taxon>
        <taxon>Pseudomonadota</taxon>
        <taxon>Betaproteobacteria</taxon>
        <taxon>Burkholderiales</taxon>
        <taxon>Comamonadaceae</taxon>
        <taxon>Lampropedia</taxon>
    </lineage>
</organism>
<dbReference type="InterPro" id="IPR010099">
    <property type="entry name" value="SDR39U1"/>
</dbReference>
<protein>
    <recommendedName>
        <fullName evidence="6">TIGR01777 family protein</fullName>
    </recommendedName>
</protein>
<dbReference type="Gene3D" id="3.40.50.720">
    <property type="entry name" value="NAD(P)-binding Rossmann-like Domain"/>
    <property type="match status" value="1"/>
</dbReference>
<evidence type="ECO:0000256" key="1">
    <source>
        <dbReference type="ARBA" id="ARBA00009353"/>
    </source>
</evidence>
<reference evidence="4 5" key="1">
    <citation type="submission" date="2016-11" db="EMBL/GenBank/DDBJ databases">
        <authorList>
            <person name="Jaros S."/>
            <person name="Januszkiewicz K."/>
            <person name="Wedrychowicz H."/>
        </authorList>
    </citation>
    <scope>NUCLEOTIDE SEQUENCE [LARGE SCALE GENOMIC DNA]</scope>
    <source>
        <strain evidence="4 5">DSM 16112</strain>
    </source>
</reference>
<keyword evidence="5" id="KW-1185">Reference proteome</keyword>
<feature type="domain" description="NAD-dependent epimerase/dehydratase" evidence="2">
    <location>
        <begin position="3"/>
        <end position="220"/>
    </location>
</feature>
<gene>
    <name evidence="4" type="ORF">SAMN02745117_01355</name>
</gene>
<dbReference type="InterPro" id="IPR001509">
    <property type="entry name" value="Epimerase_deHydtase"/>
</dbReference>